<keyword evidence="1" id="KW-1133">Transmembrane helix</keyword>
<accession>A0A0B5ECU3</accession>
<dbReference type="EMBL" id="KJ951052">
    <property type="protein sequence ID" value="AJE60870.1"/>
    <property type="molecule type" value="Genomic_DNA"/>
</dbReference>
<proteinExistence type="predicted"/>
<evidence type="ECO:0000256" key="1">
    <source>
        <dbReference type="SAM" id="Phobius"/>
    </source>
</evidence>
<geneLocation type="plasmid" evidence="2">
    <name>pG271</name>
</geneLocation>
<reference evidence="2" key="1">
    <citation type="journal article" date="2015" name="Int. J. Med. Microbiol.">
        <title>Small plasmids in Streptococcus dysgalactiae subsp. equisimilis isolated from human infections in southern India and sequence analysis of two novel plasmids.</title>
        <authorList>
            <person name="Bergmann R."/>
            <person name="Nitsche-Schmitz D.P."/>
        </authorList>
    </citation>
    <scope>NUCLEOTIDE SEQUENCE</scope>
    <source>
        <strain evidence="2">G271</strain>
        <plasmid evidence="2">pG271</plasmid>
    </source>
</reference>
<organism evidence="2">
    <name type="scientific">Streptococcus dysgalactiae subsp. equisimilis</name>
    <name type="common">Streptococcus equisimilis</name>
    <dbReference type="NCBI Taxonomy" id="119602"/>
    <lineage>
        <taxon>Bacteria</taxon>
        <taxon>Bacillati</taxon>
        <taxon>Bacillota</taxon>
        <taxon>Bacilli</taxon>
        <taxon>Lactobacillales</taxon>
        <taxon>Streptococcaceae</taxon>
        <taxon>Streptococcus</taxon>
    </lineage>
</organism>
<feature type="transmembrane region" description="Helical" evidence="1">
    <location>
        <begin position="33"/>
        <end position="54"/>
    </location>
</feature>
<feature type="transmembrane region" description="Helical" evidence="1">
    <location>
        <begin position="9"/>
        <end position="27"/>
    </location>
</feature>
<protein>
    <submittedName>
        <fullName evidence="2">Dysgalacticin immunity factor</fullName>
    </submittedName>
</protein>
<keyword evidence="2" id="KW-0614">Plasmid</keyword>
<name>A0A0B5ECU3_STREQ</name>
<keyword evidence="1" id="KW-0472">Membrane</keyword>
<sequence length="57" mass="6894">MDRYEKKAFILTRLFIYISVITSFVIENLNYKFIFYSLGTLLVIYDIGETWYALKKK</sequence>
<keyword evidence="1" id="KW-0812">Transmembrane</keyword>
<dbReference type="AlphaFoldDB" id="A0A0B5ECU3"/>
<gene>
    <name evidence="2" type="primary">dysI</name>
</gene>
<evidence type="ECO:0000313" key="2">
    <source>
        <dbReference type="EMBL" id="AJE60870.1"/>
    </source>
</evidence>